<name>A0A4C1YW03_EUMVA</name>
<evidence type="ECO:0000313" key="1">
    <source>
        <dbReference type="EMBL" id="GBP78829.1"/>
    </source>
</evidence>
<dbReference type="AlphaFoldDB" id="A0A4C1YW03"/>
<keyword evidence="2" id="KW-1185">Reference proteome</keyword>
<protein>
    <submittedName>
        <fullName evidence="1">Uncharacterized protein</fullName>
    </submittedName>
</protein>
<comment type="caution">
    <text evidence="1">The sequence shown here is derived from an EMBL/GenBank/DDBJ whole genome shotgun (WGS) entry which is preliminary data.</text>
</comment>
<evidence type="ECO:0000313" key="2">
    <source>
        <dbReference type="Proteomes" id="UP000299102"/>
    </source>
</evidence>
<reference evidence="1 2" key="1">
    <citation type="journal article" date="2019" name="Commun. Biol.">
        <title>The bagworm genome reveals a unique fibroin gene that provides high tensile strength.</title>
        <authorList>
            <person name="Kono N."/>
            <person name="Nakamura H."/>
            <person name="Ohtoshi R."/>
            <person name="Tomita M."/>
            <person name="Numata K."/>
            <person name="Arakawa K."/>
        </authorList>
    </citation>
    <scope>NUCLEOTIDE SEQUENCE [LARGE SCALE GENOMIC DNA]</scope>
</reference>
<sequence>MKCGDLEGRATSPVRPVRRQSFTNGLNSCRLLDCGVVCQFFITTPLRRSFFVSRPTASDLKPSTPIQLLIGSRKRPLPSLRWERPRTTCDLQGTERVVFGSTRVKGYRSIRP</sequence>
<dbReference type="Proteomes" id="UP000299102">
    <property type="component" value="Unassembled WGS sequence"/>
</dbReference>
<proteinExistence type="predicted"/>
<accession>A0A4C1YW03</accession>
<organism evidence="1 2">
    <name type="scientific">Eumeta variegata</name>
    <name type="common">Bagworm moth</name>
    <name type="synonym">Eumeta japonica</name>
    <dbReference type="NCBI Taxonomy" id="151549"/>
    <lineage>
        <taxon>Eukaryota</taxon>
        <taxon>Metazoa</taxon>
        <taxon>Ecdysozoa</taxon>
        <taxon>Arthropoda</taxon>
        <taxon>Hexapoda</taxon>
        <taxon>Insecta</taxon>
        <taxon>Pterygota</taxon>
        <taxon>Neoptera</taxon>
        <taxon>Endopterygota</taxon>
        <taxon>Lepidoptera</taxon>
        <taxon>Glossata</taxon>
        <taxon>Ditrysia</taxon>
        <taxon>Tineoidea</taxon>
        <taxon>Psychidae</taxon>
        <taxon>Oiketicinae</taxon>
        <taxon>Eumeta</taxon>
    </lineage>
</organism>
<gene>
    <name evidence="1" type="ORF">EVAR_65339_1</name>
</gene>
<dbReference type="EMBL" id="BGZK01001387">
    <property type="protein sequence ID" value="GBP78829.1"/>
    <property type="molecule type" value="Genomic_DNA"/>
</dbReference>